<dbReference type="InterPro" id="IPR023393">
    <property type="entry name" value="START-like_dom_sf"/>
</dbReference>
<name>A0A6G4XF43_9ACTN</name>
<evidence type="ECO:0000313" key="2">
    <source>
        <dbReference type="Proteomes" id="UP000481109"/>
    </source>
</evidence>
<gene>
    <name evidence="1" type="ORF">G6045_07235</name>
</gene>
<dbReference type="RefSeq" id="WP_165330988.1">
    <property type="nucleotide sequence ID" value="NZ_JAAKZW010000015.1"/>
</dbReference>
<dbReference type="SUPFAM" id="SSF55961">
    <property type="entry name" value="Bet v1-like"/>
    <property type="match status" value="1"/>
</dbReference>
<dbReference type="Proteomes" id="UP000481109">
    <property type="component" value="Unassembled WGS sequence"/>
</dbReference>
<accession>A0A6G4XF43</accession>
<sequence length="169" mass="18832">MEDAVTGARTELTRTVDLPQERLWELITDVTRFGEWSPECIYGAWLDTASPGPRLGARFEGRSRYPDGFVSKVVCQVTTMQPPDVFAWIVLDDTEDPERPGSLWRYELTPAGTPGHTRLVHSFEHGPGITGTRLASERDPSSLPQRLQAMNDNMGATIEAMVRYAHAMG</sequence>
<dbReference type="Gene3D" id="3.30.530.20">
    <property type="match status" value="1"/>
</dbReference>
<dbReference type="CDD" id="cd07812">
    <property type="entry name" value="SRPBCC"/>
    <property type="match status" value="1"/>
</dbReference>
<dbReference type="AlphaFoldDB" id="A0A6G4XF43"/>
<comment type="caution">
    <text evidence="1">The sequence shown here is derived from an EMBL/GenBank/DDBJ whole genome shotgun (WGS) entry which is preliminary data.</text>
</comment>
<keyword evidence="2" id="KW-1185">Reference proteome</keyword>
<protein>
    <submittedName>
        <fullName evidence="1">SRPBCC family protein</fullName>
    </submittedName>
</protein>
<organism evidence="1 2">
    <name type="scientific">Streptomyces mesophilus</name>
    <dbReference type="NCBI Taxonomy" id="1775132"/>
    <lineage>
        <taxon>Bacteria</taxon>
        <taxon>Bacillati</taxon>
        <taxon>Actinomycetota</taxon>
        <taxon>Actinomycetes</taxon>
        <taxon>Kitasatosporales</taxon>
        <taxon>Streptomycetaceae</taxon>
        <taxon>Streptomyces</taxon>
    </lineage>
</organism>
<evidence type="ECO:0000313" key="1">
    <source>
        <dbReference type="EMBL" id="NGO75470.1"/>
    </source>
</evidence>
<dbReference type="InterPro" id="IPR019587">
    <property type="entry name" value="Polyketide_cyclase/dehydratase"/>
</dbReference>
<proteinExistence type="predicted"/>
<reference evidence="1 2" key="1">
    <citation type="submission" date="2020-02" db="EMBL/GenBank/DDBJ databases">
        <title>Whole-genome analyses of novel actinobacteria.</title>
        <authorList>
            <person name="Sahin N."/>
            <person name="Tokatli A."/>
        </authorList>
    </citation>
    <scope>NUCLEOTIDE SEQUENCE [LARGE SCALE GENOMIC DNA]</scope>
    <source>
        <strain evidence="1 2">YC504</strain>
    </source>
</reference>
<dbReference type="Pfam" id="PF10604">
    <property type="entry name" value="Polyketide_cyc2"/>
    <property type="match status" value="1"/>
</dbReference>
<dbReference type="EMBL" id="JAAKZW010000015">
    <property type="protein sequence ID" value="NGO75470.1"/>
    <property type="molecule type" value="Genomic_DNA"/>
</dbReference>